<proteinExistence type="predicted"/>
<dbReference type="EMBL" id="LT629711">
    <property type="protein sequence ID" value="SDO64743.1"/>
    <property type="molecule type" value="Genomic_DNA"/>
</dbReference>
<dbReference type="RefSeq" id="WP_091780368.1">
    <property type="nucleotide sequence ID" value="NZ_LT629711.1"/>
</dbReference>
<name>A0A1H0L9Q3_9MICO</name>
<organism evidence="1 2">
    <name type="scientific">Pedococcus dokdonensis</name>
    <dbReference type="NCBI Taxonomy" id="443156"/>
    <lineage>
        <taxon>Bacteria</taxon>
        <taxon>Bacillati</taxon>
        <taxon>Actinomycetota</taxon>
        <taxon>Actinomycetes</taxon>
        <taxon>Micrococcales</taxon>
        <taxon>Intrasporangiaceae</taxon>
        <taxon>Pedococcus</taxon>
    </lineage>
</organism>
<gene>
    <name evidence="1" type="ORF">SAMN04489867_0230</name>
</gene>
<dbReference type="Proteomes" id="UP000199077">
    <property type="component" value="Chromosome I"/>
</dbReference>
<keyword evidence="2" id="KW-1185">Reference proteome</keyword>
<dbReference type="STRING" id="443156.SAMN04489867_0230"/>
<evidence type="ECO:0000313" key="1">
    <source>
        <dbReference type="EMBL" id="SDO64743.1"/>
    </source>
</evidence>
<sequence length="226" mass="23771">MAAVIALFFQFGDDPAPTQAATAEAPRTIRSFHALAEQLAAIPTSDSDLPVAGTKGYREVSADSGDVSTEVPLEWFDISTTNWLNDDNKTIGAAIISSPRIDGLYDGYATPGVFIGASPAVVPPADLLAARTERRSTNCRRAGEGAFDGEGFTGRYALWARCGPGDMAILDLAANDAELKGTLAVHIRLASRGDVEAGRRVLTSLDADLRSVFPDVGSVSPGFLID</sequence>
<accession>A0A1H0L9Q3</accession>
<reference evidence="2" key="1">
    <citation type="submission" date="2016-10" db="EMBL/GenBank/DDBJ databases">
        <authorList>
            <person name="Varghese N."/>
            <person name="Submissions S."/>
        </authorList>
    </citation>
    <scope>NUCLEOTIDE SEQUENCE [LARGE SCALE GENOMIC DNA]</scope>
    <source>
        <strain evidence="2">DSM 22329</strain>
    </source>
</reference>
<protein>
    <submittedName>
        <fullName evidence="1">Uncharacterized protein</fullName>
    </submittedName>
</protein>
<evidence type="ECO:0000313" key="2">
    <source>
        <dbReference type="Proteomes" id="UP000199077"/>
    </source>
</evidence>
<dbReference type="AlphaFoldDB" id="A0A1H0L9Q3"/>